<protein>
    <submittedName>
        <fullName evidence="2">Uncharacterized protein</fullName>
    </submittedName>
</protein>
<feature type="region of interest" description="Disordered" evidence="1">
    <location>
        <begin position="26"/>
        <end position="56"/>
    </location>
</feature>
<reference evidence="2" key="1">
    <citation type="submission" date="2021-01" db="EMBL/GenBank/DDBJ databases">
        <authorList>
            <person name="Corre E."/>
            <person name="Pelletier E."/>
            <person name="Niang G."/>
            <person name="Scheremetjew M."/>
            <person name="Finn R."/>
            <person name="Kale V."/>
            <person name="Holt S."/>
            <person name="Cochrane G."/>
            <person name="Meng A."/>
            <person name="Brown T."/>
            <person name="Cohen L."/>
        </authorList>
    </citation>
    <scope>NUCLEOTIDE SEQUENCE</scope>
    <source>
        <strain evidence="2">CCMP3346</strain>
    </source>
</reference>
<dbReference type="AlphaFoldDB" id="A0A7S1KD21"/>
<sequence>MCDVLLPSLWHYLLSNHECVPCREADTTHAPPPTPTQHTHAHHTHTTTTSSSSSIHTQAGRQTDRFAWAVVGWGWVRERVSRSIDRFVHTIDAIHAFRLCVHVCVHLHA</sequence>
<gene>
    <name evidence="2" type="ORF">VBRA1451_LOCUS25434</name>
</gene>
<name>A0A7S1KD21_9ALVE</name>
<feature type="compositionally biased region" description="Low complexity" evidence="1">
    <location>
        <begin position="46"/>
        <end position="56"/>
    </location>
</feature>
<accession>A0A7S1KD21</accession>
<evidence type="ECO:0000256" key="1">
    <source>
        <dbReference type="SAM" id="MobiDB-lite"/>
    </source>
</evidence>
<organism evidence="2">
    <name type="scientific">Vitrella brassicaformis</name>
    <dbReference type="NCBI Taxonomy" id="1169539"/>
    <lineage>
        <taxon>Eukaryota</taxon>
        <taxon>Sar</taxon>
        <taxon>Alveolata</taxon>
        <taxon>Colpodellida</taxon>
        <taxon>Vitrellaceae</taxon>
        <taxon>Vitrella</taxon>
    </lineage>
</organism>
<dbReference type="EMBL" id="HBGB01043227">
    <property type="protein sequence ID" value="CAD9070352.1"/>
    <property type="molecule type" value="Transcribed_RNA"/>
</dbReference>
<evidence type="ECO:0000313" key="2">
    <source>
        <dbReference type="EMBL" id="CAD9070352.1"/>
    </source>
</evidence>
<proteinExistence type="predicted"/>